<organism evidence="5 6">
    <name type="scientific">Huso huso</name>
    <name type="common">Beluga</name>
    <name type="synonym">Acipenser huso</name>
    <dbReference type="NCBI Taxonomy" id="61971"/>
    <lineage>
        <taxon>Eukaryota</taxon>
        <taxon>Metazoa</taxon>
        <taxon>Chordata</taxon>
        <taxon>Craniata</taxon>
        <taxon>Vertebrata</taxon>
        <taxon>Euteleostomi</taxon>
        <taxon>Actinopterygii</taxon>
        <taxon>Chondrostei</taxon>
        <taxon>Acipenseriformes</taxon>
        <taxon>Acipenseridae</taxon>
        <taxon>Huso</taxon>
    </lineage>
</organism>
<dbReference type="InterPro" id="IPR041611">
    <property type="entry name" value="SKICH"/>
</dbReference>
<keyword evidence="1 2" id="KW-0175">Coiled coil</keyword>
<evidence type="ECO:0000256" key="3">
    <source>
        <dbReference type="SAM" id="MobiDB-lite"/>
    </source>
</evidence>
<evidence type="ECO:0000256" key="1">
    <source>
        <dbReference type="ARBA" id="ARBA00023054"/>
    </source>
</evidence>
<keyword evidence="6" id="KW-1185">Reference proteome</keyword>
<feature type="region of interest" description="Disordered" evidence="3">
    <location>
        <begin position="476"/>
        <end position="530"/>
    </location>
</feature>
<feature type="domain" description="SKICH" evidence="4">
    <location>
        <begin position="22"/>
        <end position="125"/>
    </location>
</feature>
<feature type="coiled-coil region" evidence="2">
    <location>
        <begin position="421"/>
        <end position="476"/>
    </location>
</feature>
<evidence type="ECO:0000313" key="6">
    <source>
        <dbReference type="Proteomes" id="UP001369086"/>
    </source>
</evidence>
<evidence type="ECO:0000256" key="2">
    <source>
        <dbReference type="SAM" id="Coils"/>
    </source>
</evidence>
<dbReference type="PANTHER" id="PTHR31915:SF10">
    <property type="entry name" value="CALCIUM-BINDING AND COILED-COIL DOMAIN 2"/>
    <property type="match status" value="1"/>
</dbReference>
<dbReference type="PANTHER" id="PTHR31915">
    <property type="entry name" value="SKICH DOMAIN-CONTAINING PROTEIN"/>
    <property type="match status" value="1"/>
</dbReference>
<dbReference type="InterPro" id="IPR051002">
    <property type="entry name" value="UBA_autophagy_assoc_protein"/>
</dbReference>
<sequence length="589" mass="68253">MNADKEQPPTSNIMDSSNFSQVIFNNVDKAYLSGQSVKCEYTITSLLIPNRKDWVGIFKVGWSTTRDYYTFLWAPPPSDYQEQTQVEQHLVFQAYYLPKEDGEFYQFCYVDSCGLVRGASTPFRFQGTPESSLEADLLVVTTQEQVEVIEKETEELRRENSQQSETIAILKRELDDRLLELRKTRESVEKLGSEVSKLQQEGEEERQAREAVLIQLGEMEARLARTEEQRLESFREKEELQQTLTAVRDREDKLVAKAKQFRAENEELKKRNSKAEEEIVMLRESLTELKQGKTQAESELKKLQDQRQLLQFDLGNAQRENVKLAEELRNARGAAESLPGLRSENQELRRALEEKGENPEIQARCRELELQVQEAQALARSERQRADRALQEVTSTRSVHERELAERQKIEEELQHWKHGFESMKERLDKTEILLTESREQQESDATRSQIRQLEIEDLKQANEDLHMEMQRLRRWGQTQHSPPTSLPDTSAVPLQHRNPSTPCPPPPPRPHPPPPGRENPFYTPAGEGSLVQGSLKDCPLCREQFPDITDEELAQHIDSHVHVCPFCGDLFENLTQEEFESHVYAHDY</sequence>
<dbReference type="Pfam" id="PF17751">
    <property type="entry name" value="SKICH"/>
    <property type="match status" value="1"/>
</dbReference>
<dbReference type="Gene3D" id="2.60.40.2840">
    <property type="match status" value="1"/>
</dbReference>
<dbReference type="EMBL" id="JAHFZB010000028">
    <property type="protein sequence ID" value="KAK6473139.1"/>
    <property type="molecule type" value="Genomic_DNA"/>
</dbReference>
<reference evidence="5 6" key="1">
    <citation type="submission" date="2021-05" db="EMBL/GenBank/DDBJ databases">
        <authorList>
            <person name="Zahm M."/>
            <person name="Klopp C."/>
            <person name="Cabau C."/>
            <person name="Kuhl H."/>
            <person name="Suciu R."/>
            <person name="Ciorpac M."/>
            <person name="Holostenco D."/>
            <person name="Gessner J."/>
            <person name="Wuertz S."/>
            <person name="Hohne C."/>
            <person name="Stock M."/>
            <person name="Gislard M."/>
            <person name="Lluch J."/>
            <person name="Milhes M."/>
            <person name="Lampietro C."/>
            <person name="Lopez Roques C."/>
            <person name="Donnadieu C."/>
            <person name="Du K."/>
            <person name="Schartl M."/>
            <person name="Guiguen Y."/>
        </authorList>
    </citation>
    <scope>NUCLEOTIDE SEQUENCE [LARGE SCALE GENOMIC DNA]</scope>
    <source>
        <strain evidence="5">Hh-F2</strain>
        <tissue evidence="5">Blood</tissue>
    </source>
</reference>
<accession>A0ABR0YKL4</accession>
<proteinExistence type="predicted"/>
<name>A0ABR0YKL4_HUSHU</name>
<feature type="coiled-coil region" evidence="2">
    <location>
        <begin position="139"/>
        <end position="392"/>
    </location>
</feature>
<comment type="caution">
    <text evidence="5">The sequence shown here is derived from an EMBL/GenBank/DDBJ whole genome shotgun (WGS) entry which is preliminary data.</text>
</comment>
<evidence type="ECO:0000259" key="4">
    <source>
        <dbReference type="Pfam" id="PF17751"/>
    </source>
</evidence>
<gene>
    <name evidence="5" type="ORF">HHUSO_G27827</name>
</gene>
<feature type="compositionally biased region" description="Polar residues" evidence="3">
    <location>
        <begin position="477"/>
        <end position="489"/>
    </location>
</feature>
<dbReference type="Proteomes" id="UP001369086">
    <property type="component" value="Unassembled WGS sequence"/>
</dbReference>
<feature type="compositionally biased region" description="Pro residues" evidence="3">
    <location>
        <begin position="502"/>
        <end position="518"/>
    </location>
</feature>
<protein>
    <submittedName>
        <fullName evidence="5">Calcium-binding and coiled-coil domain-containing protein 2 isoform X1</fullName>
    </submittedName>
</protein>
<evidence type="ECO:0000313" key="5">
    <source>
        <dbReference type="EMBL" id="KAK6473139.1"/>
    </source>
</evidence>
<dbReference type="Gene3D" id="6.20.250.40">
    <property type="match status" value="1"/>
</dbReference>